<organism evidence="4 5">
    <name type="scientific">Cladosporium halotolerans</name>
    <dbReference type="NCBI Taxonomy" id="1052096"/>
    <lineage>
        <taxon>Eukaryota</taxon>
        <taxon>Fungi</taxon>
        <taxon>Dikarya</taxon>
        <taxon>Ascomycota</taxon>
        <taxon>Pezizomycotina</taxon>
        <taxon>Dothideomycetes</taxon>
        <taxon>Dothideomycetidae</taxon>
        <taxon>Cladosporiales</taxon>
        <taxon>Cladosporiaceae</taxon>
        <taxon>Cladosporium</taxon>
    </lineage>
</organism>
<dbReference type="RefSeq" id="XP_069230014.1">
    <property type="nucleotide sequence ID" value="XM_069372824.1"/>
</dbReference>
<sequence>MVDTSITSRVWLVTGCSSGLGLLLAKAALARGDRVVVTARKLESPDNTLIQSDNCRALALDVAASQADLDEKASEAISHFGRIDVLVNNAGYVQSGVWEQVGHEDVCHQLETNVLGPLRLTRSVLPFMRQQGSGKVIFISSVAGWAGVAAGGPYSASKFALEGAAECLQLEISQFNIETHLIVMGMFRTGVLSADRRKLDSANVSSEYASIINAYSDRLKNADGKQPGDPHLAAECIADLARREGHFKHRSDIPFRIFLGSDCFKTVQAKCRAMLKSLDDFKDLSCSTDFSTDTKEAEL</sequence>
<comment type="caution">
    <text evidence="4">The sequence shown here is derived from an EMBL/GenBank/DDBJ whole genome shotgun (WGS) entry which is preliminary data.</text>
</comment>
<evidence type="ECO:0000256" key="1">
    <source>
        <dbReference type="ARBA" id="ARBA00006484"/>
    </source>
</evidence>
<dbReference type="PRINTS" id="PR00080">
    <property type="entry name" value="SDRFAMILY"/>
</dbReference>
<dbReference type="PANTHER" id="PTHR43976:SF16">
    <property type="entry name" value="SHORT-CHAIN DEHYDROGENASE_REDUCTASE FAMILY PROTEIN"/>
    <property type="match status" value="1"/>
</dbReference>
<gene>
    <name evidence="4" type="ORF">WHR41_04218</name>
</gene>
<comment type="similarity">
    <text evidence="1 3">Belongs to the short-chain dehydrogenases/reductases (SDR) family.</text>
</comment>
<dbReference type="Proteomes" id="UP000803884">
    <property type="component" value="Unassembled WGS sequence"/>
</dbReference>
<evidence type="ECO:0000256" key="3">
    <source>
        <dbReference type="RuleBase" id="RU000363"/>
    </source>
</evidence>
<dbReference type="PRINTS" id="PR00081">
    <property type="entry name" value="GDHRDH"/>
</dbReference>
<keyword evidence="5" id="KW-1185">Reference proteome</keyword>
<dbReference type="InterPro" id="IPR036291">
    <property type="entry name" value="NAD(P)-bd_dom_sf"/>
</dbReference>
<dbReference type="GO" id="GO:0016491">
    <property type="term" value="F:oxidoreductase activity"/>
    <property type="evidence" value="ECO:0007669"/>
    <property type="project" value="UniProtKB-KW"/>
</dbReference>
<evidence type="ECO:0000313" key="4">
    <source>
        <dbReference type="EMBL" id="KAL1586909.1"/>
    </source>
</evidence>
<reference evidence="4 5" key="1">
    <citation type="journal article" date="2020" name="Microbiol. Resour. Announc.">
        <title>Draft Genome Sequence of a Cladosporium Species Isolated from the Mesophotic Ascidian Didemnum maculosum.</title>
        <authorList>
            <person name="Gioti A."/>
            <person name="Siaperas R."/>
            <person name="Nikolaivits E."/>
            <person name="Le Goff G."/>
            <person name="Ouazzani J."/>
            <person name="Kotoulas G."/>
            <person name="Topakas E."/>
        </authorList>
    </citation>
    <scope>NUCLEOTIDE SEQUENCE [LARGE SCALE GENOMIC DNA]</scope>
    <source>
        <strain evidence="4 5">TM138-S3</strain>
    </source>
</reference>
<dbReference type="SUPFAM" id="SSF51735">
    <property type="entry name" value="NAD(P)-binding Rossmann-fold domains"/>
    <property type="match status" value="1"/>
</dbReference>
<keyword evidence="2" id="KW-0560">Oxidoreductase</keyword>
<dbReference type="InterPro" id="IPR051911">
    <property type="entry name" value="SDR_oxidoreductase"/>
</dbReference>
<proteinExistence type="inferred from homology"/>
<dbReference type="PANTHER" id="PTHR43976">
    <property type="entry name" value="SHORT CHAIN DEHYDROGENASE"/>
    <property type="match status" value="1"/>
</dbReference>
<dbReference type="Gene3D" id="3.40.50.720">
    <property type="entry name" value="NAD(P)-binding Rossmann-like Domain"/>
    <property type="match status" value="1"/>
</dbReference>
<name>A0AB34KUS4_9PEZI</name>
<accession>A0AB34KUS4</accession>
<evidence type="ECO:0000256" key="2">
    <source>
        <dbReference type="ARBA" id="ARBA00023002"/>
    </source>
</evidence>
<dbReference type="Pfam" id="PF00106">
    <property type="entry name" value="adh_short"/>
    <property type="match status" value="1"/>
</dbReference>
<dbReference type="AlphaFoldDB" id="A0AB34KUS4"/>
<dbReference type="InterPro" id="IPR002347">
    <property type="entry name" value="SDR_fam"/>
</dbReference>
<evidence type="ECO:0000313" key="5">
    <source>
        <dbReference type="Proteomes" id="UP000803884"/>
    </source>
</evidence>
<dbReference type="EMBL" id="JAAQHG020000012">
    <property type="protein sequence ID" value="KAL1586909.1"/>
    <property type="molecule type" value="Genomic_DNA"/>
</dbReference>
<dbReference type="GeneID" id="96005662"/>
<protein>
    <submittedName>
        <fullName evidence="4">Uncharacterized protein</fullName>
    </submittedName>
</protein>